<evidence type="ECO:0000313" key="4">
    <source>
        <dbReference type="Proteomes" id="UP000268162"/>
    </source>
</evidence>
<feature type="domain" description="F-box" evidence="2">
    <location>
        <begin position="87"/>
        <end position="133"/>
    </location>
</feature>
<dbReference type="PROSITE" id="PS50181">
    <property type="entry name" value="FBOX"/>
    <property type="match status" value="1"/>
</dbReference>
<feature type="chain" id="PRO_5020429814" description="F-box domain-containing protein" evidence="1">
    <location>
        <begin position="19"/>
        <end position="421"/>
    </location>
</feature>
<keyword evidence="1" id="KW-0732">Signal</keyword>
<evidence type="ECO:0000256" key="1">
    <source>
        <dbReference type="SAM" id="SignalP"/>
    </source>
</evidence>
<dbReference type="InterPro" id="IPR001810">
    <property type="entry name" value="F-box_dom"/>
</dbReference>
<evidence type="ECO:0000313" key="3">
    <source>
        <dbReference type="EMBL" id="RKP39037.1"/>
    </source>
</evidence>
<organism evidence="3 4">
    <name type="scientific">Dimargaris cristalligena</name>
    <dbReference type="NCBI Taxonomy" id="215637"/>
    <lineage>
        <taxon>Eukaryota</taxon>
        <taxon>Fungi</taxon>
        <taxon>Fungi incertae sedis</taxon>
        <taxon>Zoopagomycota</taxon>
        <taxon>Kickxellomycotina</taxon>
        <taxon>Dimargaritomycetes</taxon>
        <taxon>Dimargaritales</taxon>
        <taxon>Dimargaritaceae</taxon>
        <taxon>Dimargaris</taxon>
    </lineage>
</organism>
<proteinExistence type="predicted"/>
<keyword evidence="4" id="KW-1185">Reference proteome</keyword>
<accession>A0A4P9ZZB1</accession>
<gene>
    <name evidence="3" type="ORF">BJ085DRAFT_27984</name>
</gene>
<name>A0A4P9ZZB1_9FUNG</name>
<dbReference type="EMBL" id="ML002304">
    <property type="protein sequence ID" value="RKP39037.1"/>
    <property type="molecule type" value="Genomic_DNA"/>
</dbReference>
<sequence length="421" mass="47453">MAMKSVCYSVTMVGMILARCAVVSSRPSAPAREHVSPVSTGDLSAALPLPSDTTVHALIDDSILRQDAIPSEVENANDNFQPKDKPKKQYENLPREIRRNMINNLDVRELGQLSLVSKTDRAFVYSSSKFQALADILKLTKVETAIGSDIGQLWDITKNLFTSNIPFSITATVAPYKELILAMRQTSNQYGNQWKPTNEEVTIHSISVIIGALVVQRKFNLLKEYIAKIISSELFDDDWINFVYLIALELELDGLKDDGISNFSVFGLDAYRCANELGFKRAAEVLANEYRSEDEDWSPDSPVRCEDHIALYRQVNINISRDEDERMKVSVSYLAHRSTLPNEPALSGLVFEDTNRRRCGRPREIFKPGYIRLVVYYFLCSESTLIPVLFKSKHRLLAALHMGTGHPSSLKSGPIWPYRLT</sequence>
<reference evidence="4" key="1">
    <citation type="journal article" date="2018" name="Nat. Microbiol.">
        <title>Leveraging single-cell genomics to expand the fungal tree of life.</title>
        <authorList>
            <person name="Ahrendt S.R."/>
            <person name="Quandt C.A."/>
            <person name="Ciobanu D."/>
            <person name="Clum A."/>
            <person name="Salamov A."/>
            <person name="Andreopoulos B."/>
            <person name="Cheng J.F."/>
            <person name="Woyke T."/>
            <person name="Pelin A."/>
            <person name="Henrissat B."/>
            <person name="Reynolds N.K."/>
            <person name="Benny G.L."/>
            <person name="Smith M.E."/>
            <person name="James T.Y."/>
            <person name="Grigoriev I.V."/>
        </authorList>
    </citation>
    <scope>NUCLEOTIDE SEQUENCE [LARGE SCALE GENOMIC DNA]</scope>
    <source>
        <strain evidence="4">RSA 468</strain>
    </source>
</reference>
<dbReference type="Proteomes" id="UP000268162">
    <property type="component" value="Unassembled WGS sequence"/>
</dbReference>
<protein>
    <recommendedName>
        <fullName evidence="2">F-box domain-containing protein</fullName>
    </recommendedName>
</protein>
<evidence type="ECO:0000259" key="2">
    <source>
        <dbReference type="PROSITE" id="PS50181"/>
    </source>
</evidence>
<dbReference type="AlphaFoldDB" id="A0A4P9ZZB1"/>
<feature type="signal peptide" evidence="1">
    <location>
        <begin position="1"/>
        <end position="18"/>
    </location>
</feature>